<dbReference type="InterPro" id="IPR001841">
    <property type="entry name" value="Znf_RING"/>
</dbReference>
<evidence type="ECO:0000313" key="15">
    <source>
        <dbReference type="EMBL" id="GFR63404.1"/>
    </source>
</evidence>
<protein>
    <recommendedName>
        <fullName evidence="3">RBR-type E3 ubiquitin transferase</fullName>
        <ecNumber evidence="3">2.3.2.31</ecNumber>
    </recommendedName>
</protein>
<feature type="transmembrane region" description="Helical" evidence="12">
    <location>
        <begin position="403"/>
        <end position="425"/>
    </location>
</feature>
<dbReference type="InterPro" id="IPR044066">
    <property type="entry name" value="TRIAD_supradom"/>
</dbReference>
<feature type="compositionally biased region" description="Low complexity" evidence="11">
    <location>
        <begin position="733"/>
        <end position="746"/>
    </location>
</feature>
<dbReference type="SMART" id="SM00647">
    <property type="entry name" value="IBR"/>
    <property type="match status" value="2"/>
</dbReference>
<comment type="caution">
    <text evidence="15">The sequence shown here is derived from an EMBL/GenBank/DDBJ whole genome shotgun (WGS) entry which is preliminary data.</text>
</comment>
<feature type="region of interest" description="Disordered" evidence="11">
    <location>
        <begin position="559"/>
        <end position="617"/>
    </location>
</feature>
<dbReference type="SMART" id="SM00184">
    <property type="entry name" value="RING"/>
    <property type="match status" value="2"/>
</dbReference>
<evidence type="ECO:0000256" key="11">
    <source>
        <dbReference type="SAM" id="MobiDB-lite"/>
    </source>
</evidence>
<dbReference type="EC" id="2.3.2.31" evidence="3"/>
<evidence type="ECO:0000256" key="7">
    <source>
        <dbReference type="ARBA" id="ARBA00022771"/>
    </source>
</evidence>
<proteinExistence type="predicted"/>
<feature type="compositionally biased region" description="Low complexity" evidence="11">
    <location>
        <begin position="23"/>
        <end position="36"/>
    </location>
</feature>
<feature type="region of interest" description="Disordered" evidence="11">
    <location>
        <begin position="1299"/>
        <end position="1323"/>
    </location>
</feature>
<keyword evidence="16" id="KW-1185">Reference proteome</keyword>
<keyword evidence="5" id="KW-0479">Metal-binding</keyword>
<evidence type="ECO:0000256" key="3">
    <source>
        <dbReference type="ARBA" id="ARBA00012251"/>
    </source>
</evidence>
<dbReference type="GO" id="GO:0008270">
    <property type="term" value="F:zinc ion binding"/>
    <property type="evidence" value="ECO:0007669"/>
    <property type="project" value="UniProtKB-KW"/>
</dbReference>
<feature type="region of interest" description="Disordered" evidence="11">
    <location>
        <begin position="633"/>
        <end position="831"/>
    </location>
</feature>
<feature type="compositionally biased region" description="Low complexity" evidence="11">
    <location>
        <begin position="561"/>
        <end position="575"/>
    </location>
</feature>
<dbReference type="GO" id="GO:0016567">
    <property type="term" value="P:protein ubiquitination"/>
    <property type="evidence" value="ECO:0007669"/>
    <property type="project" value="InterPro"/>
</dbReference>
<feature type="compositionally biased region" description="Low complexity" evidence="11">
    <location>
        <begin position="1125"/>
        <end position="1135"/>
    </location>
</feature>
<dbReference type="SUPFAM" id="SSF57850">
    <property type="entry name" value="RING/U-box"/>
    <property type="match status" value="3"/>
</dbReference>
<evidence type="ECO:0000256" key="10">
    <source>
        <dbReference type="PROSITE-ProRule" id="PRU00175"/>
    </source>
</evidence>
<dbReference type="Gene3D" id="3.30.40.10">
    <property type="entry name" value="Zinc/RING finger domain, C3HC4 (zinc finger)"/>
    <property type="match status" value="1"/>
</dbReference>
<dbReference type="FunFam" id="1.20.120.1750:FF:000017">
    <property type="entry name" value="RBR-type E3 ubiquitin transferase"/>
    <property type="match status" value="1"/>
</dbReference>
<feature type="region of interest" description="Disordered" evidence="11">
    <location>
        <begin position="1075"/>
        <end position="1147"/>
    </location>
</feature>
<feature type="compositionally biased region" description="Gly residues" evidence="11">
    <location>
        <begin position="860"/>
        <end position="871"/>
    </location>
</feature>
<evidence type="ECO:0000256" key="4">
    <source>
        <dbReference type="ARBA" id="ARBA00022679"/>
    </source>
</evidence>
<keyword evidence="12" id="KW-1133">Transmembrane helix</keyword>
<evidence type="ECO:0000256" key="2">
    <source>
        <dbReference type="ARBA" id="ARBA00004906"/>
    </source>
</evidence>
<feature type="region of interest" description="Disordered" evidence="11">
    <location>
        <begin position="11"/>
        <end position="122"/>
    </location>
</feature>
<accession>A0AAV4ER15</accession>
<feature type="domain" description="RING-type" evidence="13">
    <location>
        <begin position="160"/>
        <end position="208"/>
    </location>
</feature>
<dbReference type="PANTHER" id="PTHR11685">
    <property type="entry name" value="RBR FAMILY RING FINGER AND IBR DOMAIN-CONTAINING"/>
    <property type="match status" value="1"/>
</dbReference>
<evidence type="ECO:0000256" key="12">
    <source>
        <dbReference type="SAM" id="Phobius"/>
    </source>
</evidence>
<dbReference type="CDD" id="cd20355">
    <property type="entry name" value="Rcat_RBR_RNF19"/>
    <property type="match status" value="1"/>
</dbReference>
<feature type="region of interest" description="Disordered" evidence="11">
    <location>
        <begin position="973"/>
        <end position="998"/>
    </location>
</feature>
<name>A0AAV4ER15_9GAST</name>
<dbReference type="InterPro" id="IPR002867">
    <property type="entry name" value="IBR_dom"/>
</dbReference>
<keyword evidence="12" id="KW-0472">Membrane</keyword>
<organism evidence="15 16">
    <name type="scientific">Elysia marginata</name>
    <dbReference type="NCBI Taxonomy" id="1093978"/>
    <lineage>
        <taxon>Eukaryota</taxon>
        <taxon>Metazoa</taxon>
        <taxon>Spiralia</taxon>
        <taxon>Lophotrochozoa</taxon>
        <taxon>Mollusca</taxon>
        <taxon>Gastropoda</taxon>
        <taxon>Heterobranchia</taxon>
        <taxon>Euthyneura</taxon>
        <taxon>Panpulmonata</taxon>
        <taxon>Sacoglossa</taxon>
        <taxon>Placobranchoidea</taxon>
        <taxon>Plakobranchidae</taxon>
        <taxon>Elysia</taxon>
    </lineage>
</organism>
<dbReference type="FunFam" id="3.30.40.10:FF:000424">
    <property type="entry name" value="RBR-type E3 ubiquitin transferase"/>
    <property type="match status" value="1"/>
</dbReference>
<comment type="pathway">
    <text evidence="2">Protein modification; protein ubiquitination.</text>
</comment>
<keyword evidence="8" id="KW-0833">Ubl conjugation pathway</keyword>
<dbReference type="FunFam" id="2.20.25.20:FF:000004">
    <property type="entry name" value="RBR-type E3 ubiquitin transferase"/>
    <property type="match status" value="1"/>
</dbReference>
<evidence type="ECO:0000313" key="16">
    <source>
        <dbReference type="Proteomes" id="UP000762676"/>
    </source>
</evidence>
<evidence type="ECO:0000256" key="1">
    <source>
        <dbReference type="ARBA" id="ARBA00001798"/>
    </source>
</evidence>
<reference evidence="15 16" key="1">
    <citation type="journal article" date="2021" name="Elife">
        <title>Chloroplast acquisition without the gene transfer in kleptoplastic sea slugs, Plakobranchus ocellatus.</title>
        <authorList>
            <person name="Maeda T."/>
            <person name="Takahashi S."/>
            <person name="Yoshida T."/>
            <person name="Shimamura S."/>
            <person name="Takaki Y."/>
            <person name="Nagai Y."/>
            <person name="Toyoda A."/>
            <person name="Suzuki Y."/>
            <person name="Arimoto A."/>
            <person name="Ishii H."/>
            <person name="Satoh N."/>
            <person name="Nishiyama T."/>
            <person name="Hasebe M."/>
            <person name="Maruyama T."/>
            <person name="Minagawa J."/>
            <person name="Obokata J."/>
            <person name="Shigenobu S."/>
        </authorList>
    </citation>
    <scope>NUCLEOTIDE SEQUENCE [LARGE SCALE GENOMIC DNA]</scope>
</reference>
<evidence type="ECO:0000256" key="6">
    <source>
        <dbReference type="ARBA" id="ARBA00022737"/>
    </source>
</evidence>
<keyword evidence="4" id="KW-0808">Transferase</keyword>
<keyword evidence="9" id="KW-0862">Zinc</keyword>
<feature type="compositionally biased region" description="Low complexity" evidence="11">
    <location>
        <begin position="638"/>
        <end position="651"/>
    </location>
</feature>
<dbReference type="PROSITE" id="PS50089">
    <property type="entry name" value="ZF_RING_2"/>
    <property type="match status" value="1"/>
</dbReference>
<feature type="transmembrane region" description="Helical" evidence="12">
    <location>
        <begin position="446"/>
        <end position="475"/>
    </location>
</feature>
<keyword evidence="7 10" id="KW-0863">Zinc-finger</keyword>
<evidence type="ECO:0000256" key="9">
    <source>
        <dbReference type="ARBA" id="ARBA00022833"/>
    </source>
</evidence>
<evidence type="ECO:0000259" key="13">
    <source>
        <dbReference type="PROSITE" id="PS50089"/>
    </source>
</evidence>
<gene>
    <name evidence="15" type="ORF">ElyMa_003603400</name>
</gene>
<dbReference type="Pfam" id="PF01485">
    <property type="entry name" value="IBR"/>
    <property type="match status" value="1"/>
</dbReference>
<dbReference type="Gene3D" id="1.20.120.1750">
    <property type="match status" value="1"/>
</dbReference>
<keyword evidence="6" id="KW-0677">Repeat</keyword>
<dbReference type="InterPro" id="IPR031127">
    <property type="entry name" value="E3_UB_ligase_RBR"/>
</dbReference>
<comment type="catalytic activity">
    <reaction evidence="1">
        <text>[E2 ubiquitin-conjugating enzyme]-S-ubiquitinyl-L-cysteine + [acceptor protein]-L-lysine = [E2 ubiquitin-conjugating enzyme]-L-cysteine + [acceptor protein]-N(6)-ubiquitinyl-L-lysine.</text>
        <dbReference type="EC" id="2.3.2.31"/>
    </reaction>
</comment>
<feature type="compositionally biased region" description="Polar residues" evidence="11">
    <location>
        <begin position="74"/>
        <end position="110"/>
    </location>
</feature>
<dbReference type="CDD" id="cd20338">
    <property type="entry name" value="BRcat_RBR_RNF19"/>
    <property type="match status" value="1"/>
</dbReference>
<dbReference type="GO" id="GO:0061630">
    <property type="term" value="F:ubiquitin protein ligase activity"/>
    <property type="evidence" value="ECO:0007669"/>
    <property type="project" value="UniProtKB-EC"/>
</dbReference>
<feature type="domain" description="RING-type" evidence="14">
    <location>
        <begin position="156"/>
        <end position="381"/>
    </location>
</feature>
<evidence type="ECO:0000259" key="14">
    <source>
        <dbReference type="PROSITE" id="PS51873"/>
    </source>
</evidence>
<feature type="region of interest" description="Disordered" evidence="11">
    <location>
        <begin position="859"/>
        <end position="881"/>
    </location>
</feature>
<evidence type="ECO:0000256" key="5">
    <source>
        <dbReference type="ARBA" id="ARBA00022723"/>
    </source>
</evidence>
<dbReference type="Gene3D" id="2.20.25.20">
    <property type="match status" value="1"/>
</dbReference>
<dbReference type="PROSITE" id="PS51873">
    <property type="entry name" value="TRIAD"/>
    <property type="match status" value="1"/>
</dbReference>
<dbReference type="Pfam" id="PF22191">
    <property type="entry name" value="IBR_1"/>
    <property type="match status" value="1"/>
</dbReference>
<dbReference type="EMBL" id="BMAT01007404">
    <property type="protein sequence ID" value="GFR63404.1"/>
    <property type="molecule type" value="Genomic_DNA"/>
</dbReference>
<keyword evidence="12" id="KW-0812">Transmembrane</keyword>
<evidence type="ECO:0000256" key="8">
    <source>
        <dbReference type="ARBA" id="ARBA00022786"/>
    </source>
</evidence>
<dbReference type="InterPro" id="IPR013083">
    <property type="entry name" value="Znf_RING/FYVE/PHD"/>
</dbReference>
<feature type="compositionally biased region" description="Low complexity" evidence="11">
    <location>
        <begin position="762"/>
        <end position="781"/>
    </location>
</feature>
<dbReference type="Proteomes" id="UP000762676">
    <property type="component" value="Unassembled WGS sequence"/>
</dbReference>
<sequence>MEFCPNFPHYQKCTGYEKKDSDGLSASSGASRASESNKSRTSGFSLSRLLPGRRRSKSRLSLESDASRSDSGACGSQVSPPHSSGNIACGTSSPQPSLLHQQRQKNSGSLGSPAFESHGDNKSQAFSSLDGISLDQVQHHGEAGATTGAKRKRSEDLIECPVCFQEKSKDKFLEISTCHHRCCTKCLQFYFRIEIMESRPTIACPECSELYHPNDIRTIVQDDALMRKYEDFMLRRVLAMDSDTRWCPAPDCGYAVIATGCAGCPKLQCERPGCGTYFCYHCKQYWHPNQTCDAARAERLPGAVRSASLTYSQESSGAGAAQGGKDVIKSCPRCSALIVKMDDLSCNHMICAVCGANFCWLCLKEMSDLHYLSLSGCTFWGRRPWSRKKKILCQLGTLIGAPVGIPVLAGLAVPAIIIGIPIWIGQKIYFRYKLASKHKRNLATTCGVIVSLLAAPVVAGLIVGLGVPALLVYVYGVVPVSLLSASGSHMERAGVLRDDSDRDSASHRAIAGTSINGSLCSATYSAQHHKDKDGVSLCSRHFDGASVAYSEERADIECEPSVSTTTSASAISANSGKLQRTGSTSCPSSPRLSSRKGSSPAPSTEENASHGGSYRGKKCTRFMDQVSEIEVGHKASGDNRSVGSGNSNSSGGDAGTERTGSAAVGHHVSTVPRSQSAGSPAENGGLKKLPHISSVASSEEEGSAKEGLSKRSKPMTTRASSFDIPSKSLGTIKPSPSLSSTSSLSKASRHSKSSADKSEDNGVGPCSCGGSTGGRRCSGVRVKAESTSTLVDRGAESRRSEMGGGGRRKSDSTGWGLEESSDPQLRHLPPSCCAGSEQALSAVSGGPVSGRRGLLHRCAAGGGSVPGGGATQGDKSGSHIHHLSHLSQPSNLWDISELQAGMLPRLQHTTGCSDMLAVVAGPEGGASCESVFLDKMGGGGAHRLRHHCLQHQPGNKMSSCYLMSASSSGSFSSTDDQSDFIPSNSSLTSVSSRRRGADRPFDTYETLEEDDSIAKSTANNFEEKEGLPATISMSSTAAVSTPALLNAHSSKAALTCVSASEILVECLATDPHSNMACGEEKENKNRPSSKLSLQGYLPSFNDETKQRKKKSPSLATRKCMDPTDAASPESESLLEPPVPEATGNAGSVTRIKLTNQDSSTVRTTISGEVAALFDITTVPSVPSYLPDVEMPCSTERSSICRNGTSLRKQCEDSNTTLPASNAAHAPNDQTVLLPGRSTPEKLPEKVAAHLDRAVSPDTYPGAARAEVSDGLAPVLPVEEMVQVYTSNDHTEAFKFTTESKAQDFSTEQNTSEAQPKKFLNTSL</sequence>
<feature type="compositionally biased region" description="Low complexity" evidence="11">
    <location>
        <begin position="583"/>
        <end position="600"/>
    </location>
</feature>